<dbReference type="Proteomes" id="UP001500227">
    <property type="component" value="Unassembled WGS sequence"/>
</dbReference>
<dbReference type="EMBL" id="BAABKD010000011">
    <property type="protein sequence ID" value="GAA5092893.1"/>
    <property type="molecule type" value="Genomic_DNA"/>
</dbReference>
<keyword evidence="2" id="KW-1185">Reference proteome</keyword>
<reference evidence="2" key="1">
    <citation type="journal article" date="2019" name="Int. J. Syst. Evol. Microbiol.">
        <title>The Global Catalogue of Microorganisms (GCM) 10K type strain sequencing project: providing services to taxonomists for standard genome sequencing and annotation.</title>
        <authorList>
            <consortium name="The Broad Institute Genomics Platform"/>
            <consortium name="The Broad Institute Genome Sequencing Center for Infectious Disease"/>
            <person name="Wu L."/>
            <person name="Ma J."/>
        </authorList>
    </citation>
    <scope>NUCLEOTIDE SEQUENCE [LARGE SCALE GENOMIC DNA]</scope>
    <source>
        <strain evidence="2">JCM 18423</strain>
    </source>
</reference>
<accession>A0ABP9M9S9</accession>
<proteinExistence type="predicted"/>
<evidence type="ECO:0000313" key="1">
    <source>
        <dbReference type="EMBL" id="GAA5092893.1"/>
    </source>
</evidence>
<sequence>MRLSSRSETVLGNEYVFSLPAVEVDGELPNGSKTDLLEVTLNYTVAKEAPIITRKAAITPEP</sequence>
<protein>
    <submittedName>
        <fullName evidence="1">Uncharacterized protein</fullName>
    </submittedName>
</protein>
<comment type="caution">
    <text evidence="1">The sequence shown here is derived from an EMBL/GenBank/DDBJ whole genome shotgun (WGS) entry which is preliminary data.</text>
</comment>
<evidence type="ECO:0000313" key="2">
    <source>
        <dbReference type="Proteomes" id="UP001500227"/>
    </source>
</evidence>
<organism evidence="1 2">
    <name type="scientific">Paenalcaligenes hermetiae</name>
    <dbReference type="NCBI Taxonomy" id="1157987"/>
    <lineage>
        <taxon>Bacteria</taxon>
        <taxon>Pseudomonadati</taxon>
        <taxon>Pseudomonadota</taxon>
        <taxon>Betaproteobacteria</taxon>
        <taxon>Burkholderiales</taxon>
        <taxon>Alcaligenaceae</taxon>
        <taxon>Paenalcaligenes</taxon>
    </lineage>
</organism>
<name>A0ABP9M9S9_9BURK</name>
<gene>
    <name evidence="1" type="ORF">GCM10023337_20900</name>
</gene>